<dbReference type="PANTHER" id="PTHR10927:SF2">
    <property type="entry name" value="RESTRICTION OF TELOMERE CAPPING PROTEIN 3"/>
    <property type="match status" value="1"/>
</dbReference>
<dbReference type="InterPro" id="IPR039100">
    <property type="entry name" value="Sdo1/SBDS-like"/>
</dbReference>
<dbReference type="EMBL" id="BN001305">
    <property type="protein sequence ID" value="CBF81830.1"/>
    <property type="molecule type" value="Genomic_DNA"/>
</dbReference>
<dbReference type="KEGG" id="ani:ANIA_05480"/>
<accession>Q5B1V0</accession>
<sequence length="116" mass="13086">MRANDPSSKVFYRGKSDDFIVFVEDPATLKNWKNDRTIPLSDVVNGWKIFVTHKHGSQGILDGASKSSLENEFGTYNDEECVKKILEHGELQGYTQREKGADRNIMNGPQVQLPSN</sequence>
<dbReference type="eggNOG" id="ENOG502S9SB">
    <property type="taxonomic scope" value="Eukaryota"/>
</dbReference>
<dbReference type="STRING" id="227321.Q5B1V0"/>
<proteinExistence type="predicted"/>
<evidence type="ECO:0000256" key="1">
    <source>
        <dbReference type="SAM" id="MobiDB-lite"/>
    </source>
</evidence>
<name>Q5B1V0_EMENI</name>
<dbReference type="VEuPathDB" id="FungiDB:AN5480"/>
<organism evidence="3 4">
    <name type="scientific">Emericella nidulans (strain FGSC A4 / ATCC 38163 / CBS 112.46 / NRRL 194 / M139)</name>
    <name type="common">Aspergillus nidulans</name>
    <dbReference type="NCBI Taxonomy" id="227321"/>
    <lineage>
        <taxon>Eukaryota</taxon>
        <taxon>Fungi</taxon>
        <taxon>Dikarya</taxon>
        <taxon>Ascomycota</taxon>
        <taxon>Pezizomycotina</taxon>
        <taxon>Eurotiomycetes</taxon>
        <taxon>Eurotiomycetidae</taxon>
        <taxon>Eurotiales</taxon>
        <taxon>Aspergillaceae</taxon>
        <taxon>Aspergillus</taxon>
        <taxon>Aspergillus subgen. Nidulantes</taxon>
    </lineage>
</organism>
<feature type="domain" description="Ribosome maturation protein SDO1/SBDS N-terminal" evidence="2">
    <location>
        <begin position="8"/>
        <end position="98"/>
    </location>
</feature>
<dbReference type="GeneID" id="2871772"/>
<evidence type="ECO:0000313" key="4">
    <source>
        <dbReference type="Proteomes" id="UP000000560"/>
    </source>
</evidence>
<dbReference type="HOGENOM" id="CLU_137480_1_0_1"/>
<dbReference type="SUPFAM" id="SSF89895">
    <property type="entry name" value="FYSH domain"/>
    <property type="match status" value="1"/>
</dbReference>
<reference evidence="4" key="2">
    <citation type="journal article" date="2009" name="Fungal Genet. Biol.">
        <title>The 2008 update of the Aspergillus nidulans genome annotation: a community effort.</title>
        <authorList>
            <person name="Wortman J.R."/>
            <person name="Gilsenan J.M."/>
            <person name="Joardar V."/>
            <person name="Deegan J."/>
            <person name="Clutterbuck J."/>
            <person name="Andersen M.R."/>
            <person name="Archer D."/>
            <person name="Bencina M."/>
            <person name="Braus G."/>
            <person name="Coutinho P."/>
            <person name="von Dohren H."/>
            <person name="Doonan J."/>
            <person name="Driessen A.J."/>
            <person name="Durek P."/>
            <person name="Espeso E."/>
            <person name="Fekete E."/>
            <person name="Flipphi M."/>
            <person name="Estrada C.G."/>
            <person name="Geysens S."/>
            <person name="Goldman G."/>
            <person name="de Groot P.W."/>
            <person name="Hansen K."/>
            <person name="Harris S.D."/>
            <person name="Heinekamp T."/>
            <person name="Helmstaedt K."/>
            <person name="Henrissat B."/>
            <person name="Hofmann G."/>
            <person name="Homan T."/>
            <person name="Horio T."/>
            <person name="Horiuchi H."/>
            <person name="James S."/>
            <person name="Jones M."/>
            <person name="Karaffa L."/>
            <person name="Karanyi Z."/>
            <person name="Kato M."/>
            <person name="Keller N."/>
            <person name="Kelly D.E."/>
            <person name="Kiel J.A."/>
            <person name="Kim J.M."/>
            <person name="van der Klei I.J."/>
            <person name="Klis F.M."/>
            <person name="Kovalchuk A."/>
            <person name="Krasevec N."/>
            <person name="Kubicek C.P."/>
            <person name="Liu B."/>
            <person name="Maccabe A."/>
            <person name="Meyer V."/>
            <person name="Mirabito P."/>
            <person name="Miskei M."/>
            <person name="Mos M."/>
            <person name="Mullins J."/>
            <person name="Nelson D.R."/>
            <person name="Nielsen J."/>
            <person name="Oakley B.R."/>
            <person name="Osmani S.A."/>
            <person name="Pakula T."/>
            <person name="Paszewski A."/>
            <person name="Paulsen I."/>
            <person name="Pilsyk S."/>
            <person name="Pocsi I."/>
            <person name="Punt P.J."/>
            <person name="Ram A.F."/>
            <person name="Ren Q."/>
            <person name="Robellet X."/>
            <person name="Robson G."/>
            <person name="Seiboth B."/>
            <person name="van Solingen P."/>
            <person name="Specht T."/>
            <person name="Sun J."/>
            <person name="Taheri-Talesh N."/>
            <person name="Takeshita N."/>
            <person name="Ussery D."/>
            <person name="vanKuyk P.A."/>
            <person name="Visser H."/>
            <person name="van de Vondervoort P.J."/>
            <person name="de Vries R.P."/>
            <person name="Walton J."/>
            <person name="Xiang X."/>
            <person name="Xiong Y."/>
            <person name="Zeng A.P."/>
            <person name="Brandt B.W."/>
            <person name="Cornell M.J."/>
            <person name="van den Hondel C.A."/>
            <person name="Visser J."/>
            <person name="Oliver S.G."/>
            <person name="Turner G."/>
        </authorList>
    </citation>
    <scope>GENOME REANNOTATION</scope>
    <source>
        <strain evidence="4">FGSC A4 / ATCC 38163 / CBS 112.46 / NRRL 194 / M139</strain>
    </source>
</reference>
<evidence type="ECO:0000259" key="2">
    <source>
        <dbReference type="Pfam" id="PF01172"/>
    </source>
</evidence>
<dbReference type="Proteomes" id="UP000000560">
    <property type="component" value="Chromosome V"/>
</dbReference>
<feature type="region of interest" description="Disordered" evidence="1">
    <location>
        <begin position="93"/>
        <end position="116"/>
    </location>
</feature>
<dbReference type="Gene3D" id="3.30.1250.10">
    <property type="entry name" value="Ribosome maturation protein SBDS, N-terminal domain"/>
    <property type="match status" value="1"/>
</dbReference>
<reference evidence="4" key="1">
    <citation type="journal article" date="2005" name="Nature">
        <title>Sequencing of Aspergillus nidulans and comparative analysis with A. fumigatus and A. oryzae.</title>
        <authorList>
            <person name="Galagan J.E."/>
            <person name="Calvo S.E."/>
            <person name="Cuomo C."/>
            <person name="Ma L.J."/>
            <person name="Wortman J.R."/>
            <person name="Batzoglou S."/>
            <person name="Lee S.I."/>
            <person name="Basturkmen M."/>
            <person name="Spevak C.C."/>
            <person name="Clutterbuck J."/>
            <person name="Kapitonov V."/>
            <person name="Jurka J."/>
            <person name="Scazzocchio C."/>
            <person name="Farman M."/>
            <person name="Butler J."/>
            <person name="Purcell S."/>
            <person name="Harris S."/>
            <person name="Braus G.H."/>
            <person name="Draht O."/>
            <person name="Busch S."/>
            <person name="D'Enfert C."/>
            <person name="Bouchier C."/>
            <person name="Goldman G.H."/>
            <person name="Bell-Pedersen D."/>
            <person name="Griffiths-Jones S."/>
            <person name="Doonan J.H."/>
            <person name="Yu J."/>
            <person name="Vienken K."/>
            <person name="Pain A."/>
            <person name="Freitag M."/>
            <person name="Selker E.U."/>
            <person name="Archer D.B."/>
            <person name="Penalva M.A."/>
            <person name="Oakley B.R."/>
            <person name="Momany M."/>
            <person name="Tanaka T."/>
            <person name="Kumagai T."/>
            <person name="Asai K."/>
            <person name="Machida M."/>
            <person name="Nierman W.C."/>
            <person name="Denning D.W."/>
            <person name="Caddick M."/>
            <person name="Hynes M."/>
            <person name="Paoletti M."/>
            <person name="Fischer R."/>
            <person name="Miller B."/>
            <person name="Dyer P."/>
            <person name="Sachs M.S."/>
            <person name="Osmani S.A."/>
            <person name="Birren B.W."/>
        </authorList>
    </citation>
    <scope>NUCLEOTIDE SEQUENCE [LARGE SCALE GENOMIC DNA]</scope>
    <source>
        <strain evidence="4">FGSC A4 / ATCC 38163 / CBS 112.46 / NRRL 194 / M139</strain>
    </source>
</reference>
<dbReference type="OrthoDB" id="2567806at2759"/>
<dbReference type="RefSeq" id="XP_663084.1">
    <property type="nucleotide sequence ID" value="XM_657992.2"/>
</dbReference>
<dbReference type="Pfam" id="PF01172">
    <property type="entry name" value="SBDS_N"/>
    <property type="match status" value="1"/>
</dbReference>
<protein>
    <submittedName>
        <fullName evidence="3">RNA binding protein, putative (AFU_orthologue AFUA_6G13330)</fullName>
    </submittedName>
</protein>
<dbReference type="InterPro" id="IPR036786">
    <property type="entry name" value="Ribosome_mat_SBDS_N_sf"/>
</dbReference>
<dbReference type="FunCoup" id="Q5B1V0">
    <property type="interactions" value="151"/>
</dbReference>
<feature type="compositionally biased region" description="Polar residues" evidence="1">
    <location>
        <begin position="107"/>
        <end position="116"/>
    </location>
</feature>
<feature type="compositionally biased region" description="Basic and acidic residues" evidence="1">
    <location>
        <begin position="93"/>
        <end position="102"/>
    </location>
</feature>
<dbReference type="AlphaFoldDB" id="Q5B1V0"/>
<keyword evidence="4" id="KW-1185">Reference proteome</keyword>
<gene>
    <name evidence="3" type="ORF">ANIA_05480</name>
</gene>
<accession>C8VGD8</accession>
<dbReference type="InParanoid" id="Q5B1V0"/>
<dbReference type="OMA" id="PEHGKQG"/>
<dbReference type="InterPro" id="IPR019783">
    <property type="entry name" value="SDO1/SBDS_N"/>
</dbReference>
<evidence type="ECO:0000313" key="3">
    <source>
        <dbReference type="EMBL" id="CBF81830.1"/>
    </source>
</evidence>
<dbReference type="PANTHER" id="PTHR10927">
    <property type="entry name" value="RIBOSOME MATURATION PROTEIN SBDS"/>
    <property type="match status" value="1"/>
</dbReference>